<comment type="caution">
    <text evidence="2">The sequence shown here is derived from an EMBL/GenBank/DDBJ whole genome shotgun (WGS) entry which is preliminary data.</text>
</comment>
<dbReference type="EMBL" id="JBHSOC010000020">
    <property type="protein sequence ID" value="MFC5642489.1"/>
    <property type="molecule type" value="Genomic_DNA"/>
</dbReference>
<organism evidence="2 3">
    <name type="scientific">Kitasatospora cinereorecta</name>
    <dbReference type="NCBI Taxonomy" id="285560"/>
    <lineage>
        <taxon>Bacteria</taxon>
        <taxon>Bacillati</taxon>
        <taxon>Actinomycetota</taxon>
        <taxon>Actinomycetes</taxon>
        <taxon>Kitasatosporales</taxon>
        <taxon>Streptomycetaceae</taxon>
        <taxon>Kitasatospora</taxon>
    </lineage>
</organism>
<reference evidence="3" key="1">
    <citation type="journal article" date="2019" name="Int. J. Syst. Evol. Microbiol.">
        <title>The Global Catalogue of Microorganisms (GCM) 10K type strain sequencing project: providing services to taxonomists for standard genome sequencing and annotation.</title>
        <authorList>
            <consortium name="The Broad Institute Genomics Platform"/>
            <consortium name="The Broad Institute Genome Sequencing Center for Infectious Disease"/>
            <person name="Wu L."/>
            <person name="Ma J."/>
        </authorList>
    </citation>
    <scope>NUCLEOTIDE SEQUENCE [LARGE SCALE GENOMIC DNA]</scope>
    <source>
        <strain evidence="3">CGMCC 4.1622</strain>
    </source>
</reference>
<accession>A0ABW0VCK3</accession>
<feature type="domain" description="SseB protein N-terminal" evidence="1">
    <location>
        <begin position="15"/>
        <end position="114"/>
    </location>
</feature>
<keyword evidence="3" id="KW-1185">Reference proteome</keyword>
<dbReference type="Pfam" id="PF07179">
    <property type="entry name" value="SseB"/>
    <property type="match status" value="1"/>
</dbReference>
<dbReference type="Proteomes" id="UP001596066">
    <property type="component" value="Unassembled WGS sequence"/>
</dbReference>
<evidence type="ECO:0000259" key="1">
    <source>
        <dbReference type="Pfam" id="PF07179"/>
    </source>
</evidence>
<name>A0ABW0VCK3_9ACTN</name>
<dbReference type="InterPro" id="IPR009839">
    <property type="entry name" value="SseB_N"/>
</dbReference>
<evidence type="ECO:0000313" key="2">
    <source>
        <dbReference type="EMBL" id="MFC5642489.1"/>
    </source>
</evidence>
<evidence type="ECO:0000313" key="3">
    <source>
        <dbReference type="Proteomes" id="UP001596066"/>
    </source>
</evidence>
<proteinExistence type="predicted"/>
<sequence>MGNAGLVHQLRMMHANAGDPDLLMAEFRAALLYVPQDAHGRVWSGDRGGIRWIHAFTSEAQLAAFAEKSGHREPELAYLTVRGARLLDVAVPAVGQPAGVALDAAGTAGMLFPPMRGIVPDTAALDGGAA</sequence>
<gene>
    <name evidence="2" type="ORF">ACFPZF_14160</name>
</gene>
<protein>
    <submittedName>
        <fullName evidence="2">SseB family protein</fullName>
    </submittedName>
</protein>
<dbReference type="RefSeq" id="WP_346141142.1">
    <property type="nucleotide sequence ID" value="NZ_BAAAUA010000003.1"/>
</dbReference>